<feature type="chain" id="PRO_5014824409" evidence="2">
    <location>
        <begin position="20"/>
        <end position="86"/>
    </location>
</feature>
<keyword evidence="1" id="KW-0472">Membrane</keyword>
<reference evidence="3" key="1">
    <citation type="submission" date="2018-01" db="EMBL/GenBank/DDBJ databases">
        <title>An insight into the sialome of Amazonian anophelines.</title>
        <authorList>
            <person name="Ribeiro J.M."/>
            <person name="Scarpassa V."/>
            <person name="Calvo E."/>
        </authorList>
    </citation>
    <scope>NUCLEOTIDE SEQUENCE</scope>
    <source>
        <tissue evidence="3">Salivary glands</tissue>
    </source>
</reference>
<evidence type="ECO:0000313" key="3">
    <source>
        <dbReference type="EMBL" id="MBW30180.1"/>
    </source>
</evidence>
<accession>A0A2M3ZP11</accession>
<keyword evidence="1" id="KW-0812">Transmembrane</keyword>
<name>A0A2M3ZP11_9DIPT</name>
<keyword evidence="1" id="KW-1133">Transmembrane helix</keyword>
<feature type="signal peptide" evidence="2">
    <location>
        <begin position="1"/>
        <end position="19"/>
    </location>
</feature>
<protein>
    <submittedName>
        <fullName evidence="3">Putative secreted peptide</fullName>
    </submittedName>
</protein>
<sequence length="86" mass="9302">MASVFPSAGLCVCVCVCAAQKIDRPRGPREGGPGQPVPQSGCSYRHYCSGDTSISYAMRAYFEERFGGIILLFVISGVKFLCLYLV</sequence>
<keyword evidence="2" id="KW-0732">Signal</keyword>
<proteinExistence type="predicted"/>
<feature type="transmembrane region" description="Helical" evidence="1">
    <location>
        <begin position="66"/>
        <end position="85"/>
    </location>
</feature>
<dbReference type="AlphaFoldDB" id="A0A2M3ZP11"/>
<organism evidence="3">
    <name type="scientific">Anopheles braziliensis</name>
    <dbReference type="NCBI Taxonomy" id="58242"/>
    <lineage>
        <taxon>Eukaryota</taxon>
        <taxon>Metazoa</taxon>
        <taxon>Ecdysozoa</taxon>
        <taxon>Arthropoda</taxon>
        <taxon>Hexapoda</taxon>
        <taxon>Insecta</taxon>
        <taxon>Pterygota</taxon>
        <taxon>Neoptera</taxon>
        <taxon>Endopterygota</taxon>
        <taxon>Diptera</taxon>
        <taxon>Nematocera</taxon>
        <taxon>Culicoidea</taxon>
        <taxon>Culicidae</taxon>
        <taxon>Anophelinae</taxon>
        <taxon>Anopheles</taxon>
    </lineage>
</organism>
<evidence type="ECO:0000256" key="2">
    <source>
        <dbReference type="SAM" id="SignalP"/>
    </source>
</evidence>
<dbReference type="EMBL" id="GGFM01009429">
    <property type="protein sequence ID" value="MBW30180.1"/>
    <property type="molecule type" value="Transcribed_RNA"/>
</dbReference>
<evidence type="ECO:0000256" key="1">
    <source>
        <dbReference type="SAM" id="Phobius"/>
    </source>
</evidence>